<dbReference type="Pfam" id="PF09811">
    <property type="entry name" value="Yae1_N"/>
    <property type="match status" value="1"/>
</dbReference>
<dbReference type="PANTHER" id="PTHR18829:SF0">
    <property type="entry name" value="PROTEIN YAE1 HOMOLOG"/>
    <property type="match status" value="1"/>
</dbReference>
<name>A0A8T2JGQ6_9PIPI</name>
<gene>
    <name evidence="7" type="ORF">GDO86_011543</name>
</gene>
<dbReference type="Proteomes" id="UP000812440">
    <property type="component" value="Chromosome 6"/>
</dbReference>
<sequence>MAWVRSSAAEKQKAREEDAFDEDGDEMGVLQREWRKSMKKRMKEGYLDGIDAGKENSLQTGFNTGYQIGVNLLMPCGKLRGTLSALLTWCQLHMQENTIMEKLGELLTAVCQCEGQIVKGLSSIYKVPHPSDLSDHVEDMDLTKDESSCEQNESRLCRGNRNCCKNQDCNSLLMSRCTTVYQLSDMVNQELTRILKETGLVASQLGISSELLSNLQTLKT</sequence>
<evidence type="ECO:0000259" key="6">
    <source>
        <dbReference type="Pfam" id="PF09811"/>
    </source>
</evidence>
<organism evidence="7 8">
    <name type="scientific">Hymenochirus boettgeri</name>
    <name type="common">Congo dwarf clawed frog</name>
    <dbReference type="NCBI Taxonomy" id="247094"/>
    <lineage>
        <taxon>Eukaryota</taxon>
        <taxon>Metazoa</taxon>
        <taxon>Chordata</taxon>
        <taxon>Craniata</taxon>
        <taxon>Vertebrata</taxon>
        <taxon>Euteleostomi</taxon>
        <taxon>Amphibia</taxon>
        <taxon>Batrachia</taxon>
        <taxon>Anura</taxon>
        <taxon>Pipoidea</taxon>
        <taxon>Pipidae</taxon>
        <taxon>Pipinae</taxon>
        <taxon>Hymenochirus</taxon>
    </lineage>
</organism>
<dbReference type="EMBL" id="JAACNH010000005">
    <property type="protein sequence ID" value="KAG8442768.1"/>
    <property type="molecule type" value="Genomic_DNA"/>
</dbReference>
<keyword evidence="4" id="KW-0539">Nucleus</keyword>
<evidence type="ECO:0000256" key="1">
    <source>
        <dbReference type="ARBA" id="ARBA00004123"/>
    </source>
</evidence>
<reference evidence="7" key="1">
    <citation type="thesis" date="2020" institute="ProQuest LLC" country="789 East Eisenhower Parkway, Ann Arbor, MI, USA">
        <title>Comparative Genomics and Chromosome Evolution.</title>
        <authorList>
            <person name="Mudd A.B."/>
        </authorList>
    </citation>
    <scope>NUCLEOTIDE SEQUENCE</scope>
    <source>
        <strain evidence="7">Female2</strain>
        <tissue evidence="7">Blood</tissue>
    </source>
</reference>
<feature type="compositionally biased region" description="Basic and acidic residues" evidence="5">
    <location>
        <begin position="8"/>
        <end position="17"/>
    </location>
</feature>
<evidence type="ECO:0000313" key="7">
    <source>
        <dbReference type="EMBL" id="KAG8442768.1"/>
    </source>
</evidence>
<dbReference type="OrthoDB" id="20086at2759"/>
<dbReference type="PANTHER" id="PTHR18829">
    <property type="entry name" value="PROTEIN YAE1 HOMOLOG"/>
    <property type="match status" value="1"/>
</dbReference>
<dbReference type="InterPro" id="IPR019191">
    <property type="entry name" value="Essential_protein_Yae1_N"/>
</dbReference>
<feature type="domain" description="Essential protein Yae1 N-terminal" evidence="6">
    <location>
        <begin position="45"/>
        <end position="83"/>
    </location>
</feature>
<dbReference type="GO" id="GO:0005634">
    <property type="term" value="C:nucleus"/>
    <property type="evidence" value="ECO:0007669"/>
    <property type="project" value="UniProtKB-SubCell"/>
</dbReference>
<keyword evidence="3" id="KW-0963">Cytoplasm</keyword>
<evidence type="ECO:0000313" key="8">
    <source>
        <dbReference type="Proteomes" id="UP000812440"/>
    </source>
</evidence>
<evidence type="ECO:0000256" key="4">
    <source>
        <dbReference type="ARBA" id="ARBA00023242"/>
    </source>
</evidence>
<comment type="caution">
    <text evidence="7">The sequence shown here is derived from an EMBL/GenBank/DDBJ whole genome shotgun (WGS) entry which is preliminary data.</text>
</comment>
<accession>A0A8T2JGQ6</accession>
<dbReference type="AlphaFoldDB" id="A0A8T2JGQ6"/>
<comment type="subcellular location">
    <subcellularLocation>
        <location evidence="2">Cytoplasm</location>
    </subcellularLocation>
    <subcellularLocation>
        <location evidence="1">Nucleus</location>
    </subcellularLocation>
</comment>
<evidence type="ECO:0000256" key="3">
    <source>
        <dbReference type="ARBA" id="ARBA00022490"/>
    </source>
</evidence>
<evidence type="ECO:0000256" key="2">
    <source>
        <dbReference type="ARBA" id="ARBA00004496"/>
    </source>
</evidence>
<dbReference type="GO" id="GO:0005737">
    <property type="term" value="C:cytoplasm"/>
    <property type="evidence" value="ECO:0007669"/>
    <property type="project" value="UniProtKB-SubCell"/>
</dbReference>
<evidence type="ECO:0000256" key="5">
    <source>
        <dbReference type="SAM" id="MobiDB-lite"/>
    </source>
</evidence>
<keyword evidence="8" id="KW-1185">Reference proteome</keyword>
<feature type="region of interest" description="Disordered" evidence="5">
    <location>
        <begin position="1"/>
        <end position="25"/>
    </location>
</feature>
<proteinExistence type="predicted"/>
<protein>
    <recommendedName>
        <fullName evidence="6">Essential protein Yae1 N-terminal domain-containing protein</fullName>
    </recommendedName>
</protein>
<dbReference type="InterPro" id="IPR038881">
    <property type="entry name" value="Yae1-like"/>
</dbReference>